<name>A0A212UAY4_9BACT</name>
<proteinExistence type="predicted"/>
<protein>
    <recommendedName>
        <fullName evidence="4">Outer membrane protein beta-barrel domain-containing protein</fullName>
    </recommendedName>
</protein>
<dbReference type="OrthoDB" id="873639at2"/>
<evidence type="ECO:0000313" key="2">
    <source>
        <dbReference type="EMBL" id="SNC75405.1"/>
    </source>
</evidence>
<sequence length="233" mass="25923">MIKTYIPALLLTLAGTLLGRQSAAQDSPTKWQFFFEAGPKISDFRAMSYGGTYRPQSASPSFSEADRRVTIRNTFSGFMQVKAFKPLSEHVVLSGTLGLDMQHLNYKTGYTQTVVNNTITAYDNQHISRLLTRARADWGIHYQFNIGASGHLMPGVSVGQMVNLSKDGYSYTFIQPGLYFTTDRLLLSATVSDTPYNVLIPGASHFEGVLNGPYTYDAEYRIREFQLGIGAKF</sequence>
<evidence type="ECO:0000256" key="1">
    <source>
        <dbReference type="SAM" id="SignalP"/>
    </source>
</evidence>
<dbReference type="RefSeq" id="WP_088844186.1">
    <property type="nucleotide sequence ID" value="NZ_FYEW01000002.1"/>
</dbReference>
<dbReference type="AlphaFoldDB" id="A0A212UAY4"/>
<evidence type="ECO:0008006" key="4">
    <source>
        <dbReference type="Google" id="ProtNLM"/>
    </source>
</evidence>
<evidence type="ECO:0000313" key="3">
    <source>
        <dbReference type="Proteomes" id="UP000198131"/>
    </source>
</evidence>
<keyword evidence="1" id="KW-0732">Signal</keyword>
<feature type="signal peptide" evidence="1">
    <location>
        <begin position="1"/>
        <end position="24"/>
    </location>
</feature>
<dbReference type="EMBL" id="FYEW01000002">
    <property type="protein sequence ID" value="SNC75405.1"/>
    <property type="molecule type" value="Genomic_DNA"/>
</dbReference>
<reference evidence="3" key="1">
    <citation type="submission" date="2017-06" db="EMBL/GenBank/DDBJ databases">
        <authorList>
            <person name="Varghese N."/>
            <person name="Submissions S."/>
        </authorList>
    </citation>
    <scope>NUCLEOTIDE SEQUENCE [LARGE SCALE GENOMIC DNA]</scope>
    <source>
        <strain evidence="3">DSM 11116</strain>
    </source>
</reference>
<accession>A0A212UAY4</accession>
<dbReference type="Proteomes" id="UP000198131">
    <property type="component" value="Unassembled WGS sequence"/>
</dbReference>
<gene>
    <name evidence="2" type="ORF">SAMN06265337_2858</name>
</gene>
<feature type="chain" id="PRO_5013370079" description="Outer membrane protein beta-barrel domain-containing protein" evidence="1">
    <location>
        <begin position="25"/>
        <end position="233"/>
    </location>
</feature>
<organism evidence="2 3">
    <name type="scientific">Hymenobacter gelipurpurascens</name>
    <dbReference type="NCBI Taxonomy" id="89968"/>
    <lineage>
        <taxon>Bacteria</taxon>
        <taxon>Pseudomonadati</taxon>
        <taxon>Bacteroidota</taxon>
        <taxon>Cytophagia</taxon>
        <taxon>Cytophagales</taxon>
        <taxon>Hymenobacteraceae</taxon>
        <taxon>Hymenobacter</taxon>
    </lineage>
</organism>
<keyword evidence="3" id="KW-1185">Reference proteome</keyword>